<organism evidence="2 3">
    <name type="scientific">Paractinoplanes bogorensis</name>
    <dbReference type="NCBI Taxonomy" id="1610840"/>
    <lineage>
        <taxon>Bacteria</taxon>
        <taxon>Bacillati</taxon>
        <taxon>Actinomycetota</taxon>
        <taxon>Actinomycetes</taxon>
        <taxon>Micromonosporales</taxon>
        <taxon>Micromonosporaceae</taxon>
        <taxon>Paractinoplanes</taxon>
    </lineage>
</organism>
<evidence type="ECO:0000313" key="3">
    <source>
        <dbReference type="Proteomes" id="UP001519654"/>
    </source>
</evidence>
<dbReference type="InterPro" id="IPR036291">
    <property type="entry name" value="NAD(P)-bd_dom_sf"/>
</dbReference>
<dbReference type="Gene3D" id="3.40.50.720">
    <property type="entry name" value="NAD(P)-binding Rossmann-like Domain"/>
    <property type="match status" value="1"/>
</dbReference>
<gene>
    <name evidence="2" type="ORF">KOI35_17460</name>
</gene>
<dbReference type="Pfam" id="PF13460">
    <property type="entry name" value="NAD_binding_10"/>
    <property type="match status" value="1"/>
</dbReference>
<reference evidence="2 3" key="1">
    <citation type="submission" date="2021-06" db="EMBL/GenBank/DDBJ databases">
        <title>Actinoplanes lichenicola sp. nov., and Actinoplanes ovalisporus sp. nov., isolated from lichen in Thailand.</title>
        <authorList>
            <person name="Saeng-In P."/>
            <person name="Kanchanasin P."/>
            <person name="Yuki M."/>
            <person name="Kudo T."/>
            <person name="Ohkuma M."/>
            <person name="Phongsopitanun W."/>
            <person name="Tanasupawat S."/>
        </authorList>
    </citation>
    <scope>NUCLEOTIDE SEQUENCE [LARGE SCALE GENOMIC DNA]</scope>
    <source>
        <strain evidence="2 3">NBRC 110975</strain>
    </source>
</reference>
<dbReference type="InterPro" id="IPR016040">
    <property type="entry name" value="NAD(P)-bd_dom"/>
</dbReference>
<dbReference type="SUPFAM" id="SSF51735">
    <property type="entry name" value="NAD(P)-binding Rossmann-fold domains"/>
    <property type="match status" value="1"/>
</dbReference>
<accession>A0ABS5YTC8</accession>
<dbReference type="InterPro" id="IPR051604">
    <property type="entry name" value="Ergot_Alk_Oxidoreductase"/>
</dbReference>
<dbReference type="PANTHER" id="PTHR43162">
    <property type="match status" value="1"/>
</dbReference>
<dbReference type="RefSeq" id="WP_215788510.1">
    <property type="nucleotide sequence ID" value="NZ_JAHKKG010000005.1"/>
</dbReference>
<dbReference type="EMBL" id="JAHKKG010000005">
    <property type="protein sequence ID" value="MBU2665295.1"/>
    <property type="molecule type" value="Genomic_DNA"/>
</dbReference>
<evidence type="ECO:0000259" key="1">
    <source>
        <dbReference type="Pfam" id="PF13460"/>
    </source>
</evidence>
<protein>
    <submittedName>
        <fullName evidence="2">NAD(P)H-binding protein</fullName>
    </submittedName>
</protein>
<keyword evidence="3" id="KW-1185">Reference proteome</keyword>
<proteinExistence type="predicted"/>
<dbReference type="PANTHER" id="PTHR43162:SF1">
    <property type="entry name" value="PRESTALK A DIFFERENTIATION PROTEIN A"/>
    <property type="match status" value="1"/>
</dbReference>
<feature type="domain" description="NAD(P)-binding" evidence="1">
    <location>
        <begin position="12"/>
        <end position="183"/>
    </location>
</feature>
<comment type="caution">
    <text evidence="2">The sequence shown here is derived from an EMBL/GenBank/DDBJ whole genome shotgun (WGS) entry which is preliminary data.</text>
</comment>
<dbReference type="Proteomes" id="UP001519654">
    <property type="component" value="Unassembled WGS sequence"/>
</dbReference>
<name>A0ABS5YTC8_9ACTN</name>
<evidence type="ECO:0000313" key="2">
    <source>
        <dbReference type="EMBL" id="MBU2665295.1"/>
    </source>
</evidence>
<sequence>MAVIAGTTLVMGARGSVGKHVLHELIARGVPVRASARRPEPGQFPEDVDVYAADLTDPASLGPAFDGVEQVFLYANHQGVEDVVETARSAGVRRIVLMSSGSVIHPSSKGNPITEEHREVEEAFAAAADLTVVPIRPLVLATNTLGWAYPIKASGVVPLYRPDALTAPIHERDIAAVTVAALTGDDATTGMLTGPARMSQRDQVATIGAALGRELAVTALTRADALAHFSRFMPAEEAGAVISFLDDAAAENSPATGAVEQILGRPALPFGTWAADHATDFA</sequence>